<dbReference type="Gene3D" id="3.30.450.40">
    <property type="match status" value="1"/>
</dbReference>
<evidence type="ECO:0000259" key="3">
    <source>
        <dbReference type="PROSITE" id="PS50113"/>
    </source>
</evidence>
<dbReference type="InterPro" id="IPR001633">
    <property type="entry name" value="EAL_dom"/>
</dbReference>
<gene>
    <name evidence="6" type="ORF">D3878_03130</name>
</gene>
<dbReference type="Pfam" id="PF00989">
    <property type="entry name" value="PAS"/>
    <property type="match status" value="1"/>
</dbReference>
<dbReference type="CDD" id="cd01948">
    <property type="entry name" value="EAL"/>
    <property type="match status" value="1"/>
</dbReference>
<evidence type="ECO:0000259" key="5">
    <source>
        <dbReference type="PROSITE" id="PS50887"/>
    </source>
</evidence>
<dbReference type="Pfam" id="PF13185">
    <property type="entry name" value="GAF_2"/>
    <property type="match status" value="1"/>
</dbReference>
<dbReference type="NCBIfam" id="TIGR00229">
    <property type="entry name" value="sensory_box"/>
    <property type="match status" value="2"/>
</dbReference>
<dbReference type="SMART" id="SM00052">
    <property type="entry name" value="EAL"/>
    <property type="match status" value="1"/>
</dbReference>
<dbReference type="InterPro" id="IPR043128">
    <property type="entry name" value="Rev_trsase/Diguanyl_cyclase"/>
</dbReference>
<dbReference type="InterPro" id="IPR029016">
    <property type="entry name" value="GAF-like_dom_sf"/>
</dbReference>
<dbReference type="Pfam" id="PF13188">
    <property type="entry name" value="PAS_8"/>
    <property type="match status" value="1"/>
</dbReference>
<dbReference type="SMART" id="SM00065">
    <property type="entry name" value="GAF"/>
    <property type="match status" value="1"/>
</dbReference>
<dbReference type="PANTHER" id="PTHR44757:SF2">
    <property type="entry name" value="BIOFILM ARCHITECTURE MAINTENANCE PROTEIN MBAA"/>
    <property type="match status" value="1"/>
</dbReference>
<feature type="domain" description="PAC" evidence="3">
    <location>
        <begin position="407"/>
        <end position="460"/>
    </location>
</feature>
<dbReference type="Pfam" id="PF00563">
    <property type="entry name" value="EAL"/>
    <property type="match status" value="1"/>
</dbReference>
<dbReference type="Proteomes" id="UP000266327">
    <property type="component" value="Unassembled WGS sequence"/>
</dbReference>
<dbReference type="FunFam" id="3.30.70.270:FF:000001">
    <property type="entry name" value="Diguanylate cyclase domain protein"/>
    <property type="match status" value="1"/>
</dbReference>
<dbReference type="InterPro" id="IPR012226">
    <property type="entry name" value="Diguanyl_cyclase/Pdiesterase"/>
</dbReference>
<dbReference type="InterPro" id="IPR000160">
    <property type="entry name" value="GGDEF_dom"/>
</dbReference>
<dbReference type="RefSeq" id="WP_119784155.1">
    <property type="nucleotide sequence ID" value="NZ_QYUQ01000002.1"/>
</dbReference>
<evidence type="ECO:0000313" key="7">
    <source>
        <dbReference type="Proteomes" id="UP000266327"/>
    </source>
</evidence>
<dbReference type="NCBIfam" id="TIGR00254">
    <property type="entry name" value="GGDEF"/>
    <property type="match status" value="1"/>
</dbReference>
<dbReference type="SUPFAM" id="SSF55785">
    <property type="entry name" value="PYP-like sensor domain (PAS domain)"/>
    <property type="match status" value="2"/>
</dbReference>
<dbReference type="SUPFAM" id="SSF55073">
    <property type="entry name" value="Nucleotide cyclase"/>
    <property type="match status" value="1"/>
</dbReference>
<name>A0A3A3GIG0_9BURK</name>
<protein>
    <submittedName>
        <fullName evidence="6">EAL domain-containing protein</fullName>
    </submittedName>
</protein>
<dbReference type="GO" id="GO:0071732">
    <property type="term" value="P:cellular response to nitric oxide"/>
    <property type="evidence" value="ECO:0007669"/>
    <property type="project" value="UniProtKB-ARBA"/>
</dbReference>
<dbReference type="GO" id="GO:0006355">
    <property type="term" value="P:regulation of DNA-templated transcription"/>
    <property type="evidence" value="ECO:0007669"/>
    <property type="project" value="InterPro"/>
</dbReference>
<dbReference type="InterPro" id="IPR000014">
    <property type="entry name" value="PAS"/>
</dbReference>
<evidence type="ECO:0000256" key="1">
    <source>
        <dbReference type="ARBA" id="ARBA00051114"/>
    </source>
</evidence>
<dbReference type="Gene3D" id="3.20.20.450">
    <property type="entry name" value="EAL domain"/>
    <property type="match status" value="1"/>
</dbReference>
<reference evidence="7" key="1">
    <citation type="submission" date="2018-09" db="EMBL/GenBank/DDBJ databases">
        <authorList>
            <person name="Zhu H."/>
        </authorList>
    </citation>
    <scope>NUCLEOTIDE SEQUENCE [LARGE SCALE GENOMIC DNA]</scope>
    <source>
        <strain evidence="7">K1S02-23</strain>
    </source>
</reference>
<dbReference type="Gene3D" id="3.30.450.20">
    <property type="entry name" value="PAS domain"/>
    <property type="match status" value="2"/>
</dbReference>
<dbReference type="SMART" id="SM00267">
    <property type="entry name" value="GGDEF"/>
    <property type="match status" value="1"/>
</dbReference>
<feature type="domain" description="PAS" evidence="2">
    <location>
        <begin position="328"/>
        <end position="401"/>
    </location>
</feature>
<dbReference type="InterPro" id="IPR000700">
    <property type="entry name" value="PAS-assoc_C"/>
</dbReference>
<dbReference type="Gene3D" id="3.30.70.270">
    <property type="match status" value="1"/>
</dbReference>
<dbReference type="CDD" id="cd00130">
    <property type="entry name" value="PAS"/>
    <property type="match status" value="2"/>
</dbReference>
<dbReference type="CDD" id="cd01949">
    <property type="entry name" value="GGDEF"/>
    <property type="match status" value="1"/>
</dbReference>
<dbReference type="InterPro" id="IPR035919">
    <property type="entry name" value="EAL_sf"/>
</dbReference>
<evidence type="ECO:0000313" key="6">
    <source>
        <dbReference type="EMBL" id="RJG00700.1"/>
    </source>
</evidence>
<dbReference type="PROSITE" id="PS50887">
    <property type="entry name" value="GGDEF"/>
    <property type="match status" value="1"/>
</dbReference>
<dbReference type="AlphaFoldDB" id="A0A3A3GIG0"/>
<dbReference type="PIRSF" id="PIRSF005925">
    <property type="entry name" value="Dos"/>
    <property type="match status" value="1"/>
</dbReference>
<dbReference type="SUPFAM" id="SSF141868">
    <property type="entry name" value="EAL domain-like"/>
    <property type="match status" value="1"/>
</dbReference>
<dbReference type="InterPro" id="IPR052155">
    <property type="entry name" value="Biofilm_reg_signaling"/>
</dbReference>
<dbReference type="GO" id="GO:0071111">
    <property type="term" value="F:cyclic-guanylate-specific phosphodiesterase activity"/>
    <property type="evidence" value="ECO:0007669"/>
    <property type="project" value="UniProtKB-EC"/>
</dbReference>
<comment type="catalytic activity">
    <reaction evidence="1">
        <text>3',3'-c-di-GMP + H2O = 5'-phosphoguanylyl(3'-&gt;5')guanosine + H(+)</text>
        <dbReference type="Rhea" id="RHEA:24902"/>
        <dbReference type="ChEBI" id="CHEBI:15377"/>
        <dbReference type="ChEBI" id="CHEBI:15378"/>
        <dbReference type="ChEBI" id="CHEBI:58754"/>
        <dbReference type="ChEBI" id="CHEBI:58805"/>
        <dbReference type="EC" id="3.1.4.52"/>
    </reaction>
    <physiologicalReaction direction="left-to-right" evidence="1">
        <dbReference type="Rhea" id="RHEA:24903"/>
    </physiologicalReaction>
</comment>
<accession>A0A3A3GIG0</accession>
<feature type="domain" description="GGDEF" evidence="5">
    <location>
        <begin position="492"/>
        <end position="625"/>
    </location>
</feature>
<dbReference type="InterPro" id="IPR013767">
    <property type="entry name" value="PAS_fold"/>
</dbReference>
<dbReference type="EMBL" id="QYUQ01000002">
    <property type="protein sequence ID" value="RJG00700.1"/>
    <property type="molecule type" value="Genomic_DNA"/>
</dbReference>
<comment type="caution">
    <text evidence="6">The sequence shown here is derived from an EMBL/GenBank/DDBJ whole genome shotgun (WGS) entry which is preliminary data.</text>
</comment>
<evidence type="ECO:0000259" key="2">
    <source>
        <dbReference type="PROSITE" id="PS50112"/>
    </source>
</evidence>
<proteinExistence type="predicted"/>
<keyword evidence="7" id="KW-1185">Reference proteome</keyword>
<dbReference type="InterPro" id="IPR035965">
    <property type="entry name" value="PAS-like_dom_sf"/>
</dbReference>
<dbReference type="SUPFAM" id="SSF55781">
    <property type="entry name" value="GAF domain-like"/>
    <property type="match status" value="1"/>
</dbReference>
<dbReference type="InterPro" id="IPR029787">
    <property type="entry name" value="Nucleotide_cyclase"/>
</dbReference>
<dbReference type="Pfam" id="PF00990">
    <property type="entry name" value="GGDEF"/>
    <property type="match status" value="1"/>
</dbReference>
<dbReference type="InterPro" id="IPR001610">
    <property type="entry name" value="PAC"/>
</dbReference>
<organism evidence="6 7">
    <name type="scientific">Noviherbaspirillum sedimenti</name>
    <dbReference type="NCBI Taxonomy" id="2320865"/>
    <lineage>
        <taxon>Bacteria</taxon>
        <taxon>Pseudomonadati</taxon>
        <taxon>Pseudomonadota</taxon>
        <taxon>Betaproteobacteria</taxon>
        <taxon>Burkholderiales</taxon>
        <taxon>Oxalobacteraceae</taxon>
        <taxon>Noviherbaspirillum</taxon>
    </lineage>
</organism>
<dbReference type="SMART" id="SM00091">
    <property type="entry name" value="PAS"/>
    <property type="match status" value="2"/>
</dbReference>
<dbReference type="PROSITE" id="PS50883">
    <property type="entry name" value="EAL"/>
    <property type="match status" value="1"/>
</dbReference>
<dbReference type="PROSITE" id="PS50113">
    <property type="entry name" value="PAC"/>
    <property type="match status" value="2"/>
</dbReference>
<evidence type="ECO:0000259" key="4">
    <source>
        <dbReference type="PROSITE" id="PS50883"/>
    </source>
</evidence>
<feature type="domain" description="EAL" evidence="4">
    <location>
        <begin position="634"/>
        <end position="888"/>
    </location>
</feature>
<dbReference type="InterPro" id="IPR003018">
    <property type="entry name" value="GAF"/>
</dbReference>
<feature type="domain" description="PAC" evidence="3">
    <location>
        <begin position="90"/>
        <end position="140"/>
    </location>
</feature>
<dbReference type="OrthoDB" id="9813903at2"/>
<sequence>MVSIQQQLPAADEFPGDDRYEMLVQLSPDALYVLQNNQLVYSNVAGFRLLCADAPEDLIGLPVAKLLHPAYLAKAEARIAYMLKSGQAAPSVEQKYVRRDGHVIDVEVRSAPFMYAAKPAIQVLARDITARKAAEEALHFSEERHRLAAQEATRAKDSLHHEKIILEMIALDEPIKDILREVCLGIEWIVGQICCSISLLDADGEHIQVVAAPSLPEAYVSAMQGMAIGPQAACCGTAIYLNQPVISGDIASDPLWETLRETALAQGLRACWSVPVRAASGTVLGALDVYFTETQLPSKDDLNFVSNITHLVGVAVQKDRVERSLHESEERYRSVVNCLAEGIMVQARDGTIVACNPSAERILRVPPGSAVGSKGMNLRRMFTEDGSEILPEQLPSLVALRTGEAILNLTMGLETADGATVWVSQNVLPIRQAGVQEVSSVLVSFTDVSAVKEAQQRLQFLASHDSLTGLPNRAFLVERLAHALSLAQRQTHRIALLFLDLDRFKHVNDTIGHEAGDQLLQTVATRLSACIRETDTLARLGGDEFVVLAESFDDASYLTGLAERMLGTISEPFRLRGYEYYLGVSIGISVHPDDGEDGNTLLRCADSAMYAAKEDGRNNYRFYTQEMNARSQRRYHLEKNLRHALANDQFVLYYQAKTDLQSGRIVGAEALLRWRHPENGLVSPVDFIPVAEETGLIVPIGSWVLEQACRQAADWRARLAPHLRIAVNLSPRQFQDNSLVEAVSLALQSSGLPASALELEITENLLMGESDTLMPLFDALTGLGVGFSLDDFGTGYSSLSYLQRFPISNLKIDRSFINGIPANRDSVALTQTIIAMAKALALTVTAEGVEDAQQMRFLQEAGCGEMQGNYFSEPIAAADFERLLATGR</sequence>
<dbReference type="FunFam" id="3.20.20.450:FF:000001">
    <property type="entry name" value="Cyclic di-GMP phosphodiesterase yahA"/>
    <property type="match status" value="1"/>
</dbReference>
<dbReference type="PROSITE" id="PS50112">
    <property type="entry name" value="PAS"/>
    <property type="match status" value="1"/>
</dbReference>
<dbReference type="SMART" id="SM00086">
    <property type="entry name" value="PAC"/>
    <property type="match status" value="2"/>
</dbReference>
<dbReference type="PANTHER" id="PTHR44757">
    <property type="entry name" value="DIGUANYLATE CYCLASE DGCP"/>
    <property type="match status" value="1"/>
</dbReference>